<dbReference type="EMBL" id="MU117978">
    <property type="protein sequence ID" value="KAF9651132.1"/>
    <property type="molecule type" value="Genomic_DNA"/>
</dbReference>
<accession>A0ACB6ZNF5</accession>
<reference evidence="1" key="1">
    <citation type="submission" date="2019-10" db="EMBL/GenBank/DDBJ databases">
        <authorList>
            <consortium name="DOE Joint Genome Institute"/>
            <person name="Kuo A."/>
            <person name="Miyauchi S."/>
            <person name="Kiss E."/>
            <person name="Drula E."/>
            <person name="Kohler A."/>
            <person name="Sanchez-Garcia M."/>
            <person name="Andreopoulos B."/>
            <person name="Barry K.W."/>
            <person name="Bonito G."/>
            <person name="Buee M."/>
            <person name="Carver A."/>
            <person name="Chen C."/>
            <person name="Cichocki N."/>
            <person name="Clum A."/>
            <person name="Culley D."/>
            <person name="Crous P.W."/>
            <person name="Fauchery L."/>
            <person name="Girlanda M."/>
            <person name="Hayes R."/>
            <person name="Keri Z."/>
            <person name="Labutti K."/>
            <person name="Lipzen A."/>
            <person name="Lombard V."/>
            <person name="Magnuson J."/>
            <person name="Maillard F."/>
            <person name="Morin E."/>
            <person name="Murat C."/>
            <person name="Nolan M."/>
            <person name="Ohm R."/>
            <person name="Pangilinan J."/>
            <person name="Pereira M."/>
            <person name="Perotto S."/>
            <person name="Peter M."/>
            <person name="Riley R."/>
            <person name="Sitrit Y."/>
            <person name="Stielow B."/>
            <person name="Szollosi G."/>
            <person name="Zifcakova L."/>
            <person name="Stursova M."/>
            <person name="Spatafora J.W."/>
            <person name="Tedersoo L."/>
            <person name="Vaario L.-M."/>
            <person name="Yamada A."/>
            <person name="Yan M."/>
            <person name="Wang P."/>
            <person name="Xu J."/>
            <person name="Bruns T."/>
            <person name="Baldrian P."/>
            <person name="Vilgalys R."/>
            <person name="Henrissat B."/>
            <person name="Grigoriev I.V."/>
            <person name="Hibbett D."/>
            <person name="Nagy L.G."/>
            <person name="Martin F.M."/>
        </authorList>
    </citation>
    <scope>NUCLEOTIDE SEQUENCE</scope>
    <source>
        <strain evidence="1">P2</strain>
    </source>
</reference>
<evidence type="ECO:0000313" key="1">
    <source>
        <dbReference type="EMBL" id="KAF9651132.1"/>
    </source>
</evidence>
<name>A0ACB6ZNF5_THEGA</name>
<dbReference type="Proteomes" id="UP000886501">
    <property type="component" value="Unassembled WGS sequence"/>
</dbReference>
<evidence type="ECO:0000313" key="2">
    <source>
        <dbReference type="Proteomes" id="UP000886501"/>
    </source>
</evidence>
<sequence>MQLMRTSLTVLVQGHVPHLLGGPIAFNTDVHQYSGIMLILSDYCRFSEHSLSPDNNPALLARITRRWPSGLR</sequence>
<protein>
    <submittedName>
        <fullName evidence="1">Uncharacterized protein</fullName>
    </submittedName>
</protein>
<organism evidence="1 2">
    <name type="scientific">Thelephora ganbajun</name>
    <name type="common">Ganba fungus</name>
    <dbReference type="NCBI Taxonomy" id="370292"/>
    <lineage>
        <taxon>Eukaryota</taxon>
        <taxon>Fungi</taxon>
        <taxon>Dikarya</taxon>
        <taxon>Basidiomycota</taxon>
        <taxon>Agaricomycotina</taxon>
        <taxon>Agaricomycetes</taxon>
        <taxon>Thelephorales</taxon>
        <taxon>Thelephoraceae</taxon>
        <taxon>Thelephora</taxon>
    </lineage>
</organism>
<comment type="caution">
    <text evidence="1">The sequence shown here is derived from an EMBL/GenBank/DDBJ whole genome shotgun (WGS) entry which is preliminary data.</text>
</comment>
<keyword evidence="2" id="KW-1185">Reference proteome</keyword>
<proteinExistence type="predicted"/>
<reference evidence="1" key="2">
    <citation type="journal article" date="2020" name="Nat. Commun.">
        <title>Large-scale genome sequencing of mycorrhizal fungi provides insights into the early evolution of symbiotic traits.</title>
        <authorList>
            <person name="Miyauchi S."/>
            <person name="Kiss E."/>
            <person name="Kuo A."/>
            <person name="Drula E."/>
            <person name="Kohler A."/>
            <person name="Sanchez-Garcia M."/>
            <person name="Morin E."/>
            <person name="Andreopoulos B."/>
            <person name="Barry K.W."/>
            <person name="Bonito G."/>
            <person name="Buee M."/>
            <person name="Carver A."/>
            <person name="Chen C."/>
            <person name="Cichocki N."/>
            <person name="Clum A."/>
            <person name="Culley D."/>
            <person name="Crous P.W."/>
            <person name="Fauchery L."/>
            <person name="Girlanda M."/>
            <person name="Hayes R.D."/>
            <person name="Keri Z."/>
            <person name="LaButti K."/>
            <person name="Lipzen A."/>
            <person name="Lombard V."/>
            <person name="Magnuson J."/>
            <person name="Maillard F."/>
            <person name="Murat C."/>
            <person name="Nolan M."/>
            <person name="Ohm R.A."/>
            <person name="Pangilinan J."/>
            <person name="Pereira M.F."/>
            <person name="Perotto S."/>
            <person name="Peter M."/>
            <person name="Pfister S."/>
            <person name="Riley R."/>
            <person name="Sitrit Y."/>
            <person name="Stielow J.B."/>
            <person name="Szollosi G."/>
            <person name="Zifcakova L."/>
            <person name="Stursova M."/>
            <person name="Spatafora J.W."/>
            <person name="Tedersoo L."/>
            <person name="Vaario L.M."/>
            <person name="Yamada A."/>
            <person name="Yan M."/>
            <person name="Wang P."/>
            <person name="Xu J."/>
            <person name="Bruns T."/>
            <person name="Baldrian P."/>
            <person name="Vilgalys R."/>
            <person name="Dunand C."/>
            <person name="Henrissat B."/>
            <person name="Grigoriev I.V."/>
            <person name="Hibbett D."/>
            <person name="Nagy L.G."/>
            <person name="Martin F.M."/>
        </authorList>
    </citation>
    <scope>NUCLEOTIDE SEQUENCE</scope>
    <source>
        <strain evidence="1">P2</strain>
    </source>
</reference>
<gene>
    <name evidence="1" type="ORF">BDM02DRAFT_3111171</name>
</gene>